<proteinExistence type="predicted"/>
<evidence type="ECO:0000313" key="2">
    <source>
        <dbReference type="Proteomes" id="UP000663838"/>
    </source>
</evidence>
<dbReference type="Proteomes" id="UP000663838">
    <property type="component" value="Unassembled WGS sequence"/>
</dbReference>
<comment type="caution">
    <text evidence="1">The sequence shown here is derived from an EMBL/GenBank/DDBJ whole genome shotgun (WGS) entry which is preliminary data.</text>
</comment>
<protein>
    <submittedName>
        <fullName evidence="1">Uncharacterized protein</fullName>
    </submittedName>
</protein>
<name>A0A821WMQ2_9BILA</name>
<evidence type="ECO:0000313" key="1">
    <source>
        <dbReference type="EMBL" id="CAF4930007.1"/>
    </source>
</evidence>
<dbReference type="AlphaFoldDB" id="A0A821WMQ2"/>
<dbReference type="EMBL" id="CAJOBS010008520">
    <property type="protein sequence ID" value="CAF4930007.1"/>
    <property type="molecule type" value="Genomic_DNA"/>
</dbReference>
<organism evidence="1 2">
    <name type="scientific">Rotaria socialis</name>
    <dbReference type="NCBI Taxonomy" id="392032"/>
    <lineage>
        <taxon>Eukaryota</taxon>
        <taxon>Metazoa</taxon>
        <taxon>Spiralia</taxon>
        <taxon>Gnathifera</taxon>
        <taxon>Rotifera</taxon>
        <taxon>Eurotatoria</taxon>
        <taxon>Bdelloidea</taxon>
        <taxon>Philodinida</taxon>
        <taxon>Philodinidae</taxon>
        <taxon>Rotaria</taxon>
    </lineage>
</organism>
<gene>
    <name evidence="1" type="ORF">TOA249_LOCUS32689</name>
</gene>
<reference evidence="1" key="1">
    <citation type="submission" date="2021-02" db="EMBL/GenBank/DDBJ databases">
        <authorList>
            <person name="Nowell W R."/>
        </authorList>
    </citation>
    <scope>NUCLEOTIDE SEQUENCE</scope>
</reference>
<accession>A0A821WMQ2</accession>
<sequence>MEDLNDASISFQQFFDQQTATSIITICTEISIRYRYLFQFSNGFLTMNNSSIQWPSFIHAGFNSESIIRAMKFIGSREYDIFCRLISYNMPMYSTNQPLYDVFKTNVLLKKRDLYDMEIEIFNVHLVSKPLPKFVKSFEEFINNLNNLFFFHSWYHLFDYSKFHIAGGCLLTCLIENAIVSAGQDIDLFFKGISYNDYMVAVNTIQEKLQKYFYVKRKVFFYMQNSLIFSLSSSSQIIHQMRC</sequence>